<dbReference type="InterPro" id="IPR045229">
    <property type="entry name" value="TPP_enz"/>
</dbReference>
<dbReference type="GO" id="GO:0050660">
    <property type="term" value="F:flavin adenine dinucleotide binding"/>
    <property type="evidence" value="ECO:0007669"/>
    <property type="project" value="TreeGrafter"/>
</dbReference>
<dbReference type="InterPro" id="IPR029061">
    <property type="entry name" value="THDP-binding"/>
</dbReference>
<evidence type="ECO:0000259" key="5">
    <source>
        <dbReference type="Pfam" id="PF02775"/>
    </source>
</evidence>
<feature type="domain" description="Thiamine pyrophosphate enzyme N-terminal TPP-binding" evidence="6">
    <location>
        <begin position="8"/>
        <end position="111"/>
    </location>
</feature>
<dbReference type="PANTHER" id="PTHR18968">
    <property type="entry name" value="THIAMINE PYROPHOSPHATE ENZYMES"/>
    <property type="match status" value="1"/>
</dbReference>
<dbReference type="Pfam" id="PF02775">
    <property type="entry name" value="TPP_enzyme_C"/>
    <property type="match status" value="1"/>
</dbReference>
<evidence type="ECO:0000256" key="3">
    <source>
        <dbReference type="RuleBase" id="RU362132"/>
    </source>
</evidence>
<accession>A0AB39QCH8</accession>
<dbReference type="Gene3D" id="3.40.50.970">
    <property type="match status" value="2"/>
</dbReference>
<evidence type="ECO:0000256" key="1">
    <source>
        <dbReference type="ARBA" id="ARBA00007812"/>
    </source>
</evidence>
<dbReference type="Gene3D" id="3.40.50.1220">
    <property type="entry name" value="TPP-binding domain"/>
    <property type="match status" value="1"/>
</dbReference>
<evidence type="ECO:0000313" key="7">
    <source>
        <dbReference type="EMBL" id="XDQ39260.1"/>
    </source>
</evidence>
<reference evidence="7" key="1">
    <citation type="submission" date="2024-07" db="EMBL/GenBank/DDBJ databases">
        <authorList>
            <person name="Yu S.T."/>
        </authorList>
    </citation>
    <scope>NUCLEOTIDE SEQUENCE</scope>
    <source>
        <strain evidence="7">R28</strain>
    </source>
</reference>
<dbReference type="SUPFAM" id="SSF52467">
    <property type="entry name" value="DHS-like NAD/FAD-binding domain"/>
    <property type="match status" value="1"/>
</dbReference>
<dbReference type="PANTHER" id="PTHR18968:SF133">
    <property type="entry name" value="BENZOYLFORMATE DECARBOXYLASE"/>
    <property type="match status" value="1"/>
</dbReference>
<dbReference type="PROSITE" id="PS00187">
    <property type="entry name" value="TPP_ENZYMES"/>
    <property type="match status" value="1"/>
</dbReference>
<dbReference type="EMBL" id="CP163439">
    <property type="protein sequence ID" value="XDQ39260.1"/>
    <property type="molecule type" value="Genomic_DNA"/>
</dbReference>
<dbReference type="InterPro" id="IPR012001">
    <property type="entry name" value="Thiamin_PyroP_enz_TPP-bd_dom"/>
</dbReference>
<feature type="domain" description="Thiamine pyrophosphate enzyme central" evidence="4">
    <location>
        <begin position="189"/>
        <end position="325"/>
    </location>
</feature>
<evidence type="ECO:0000259" key="6">
    <source>
        <dbReference type="Pfam" id="PF02776"/>
    </source>
</evidence>
<evidence type="ECO:0000259" key="4">
    <source>
        <dbReference type="Pfam" id="PF00205"/>
    </source>
</evidence>
<dbReference type="RefSeq" id="WP_369173987.1">
    <property type="nucleotide sequence ID" value="NZ_CP163439.1"/>
</dbReference>
<dbReference type="InterPro" id="IPR000399">
    <property type="entry name" value="TPP-bd_CS"/>
</dbReference>
<dbReference type="AlphaFoldDB" id="A0AB39QCH8"/>
<dbReference type="Pfam" id="PF00205">
    <property type="entry name" value="TPP_enzyme_M"/>
    <property type="match status" value="1"/>
</dbReference>
<name>A0AB39QCH8_9ACTN</name>
<dbReference type="SUPFAM" id="SSF52518">
    <property type="entry name" value="Thiamin diphosphate-binding fold (THDP-binding)"/>
    <property type="match status" value="2"/>
</dbReference>
<dbReference type="GO" id="GO:0003984">
    <property type="term" value="F:acetolactate synthase activity"/>
    <property type="evidence" value="ECO:0007669"/>
    <property type="project" value="TreeGrafter"/>
</dbReference>
<sequence>MGSRPALALLDILRDEGVDRVFGNPGTTELPFLAALSEADDAPAYVLGIHEGAVVSMADGYARGTGRPAFVSLHIAAGLANGLIGLLNARRSRTPLVVTAGQQDRRHLQQDPMLSGDLTGLAAPAVKATFDVQHARDLPLALRRAFALAVRPPAGPVFLSVPMDLLAEDTEIEVPPRTPTPAPGPAPGLERAALLLGDAARPAIVAGDGVGREDALGALVRTAEAYGATVHHQPMADGLNFPTTHPLHAGMLPPRHDAIRSALAAYDTVLIVGAHAFTPHHYTPGPALPPGLTVVQLDSDPDEIGRNFPARTGLVGSLAPSLHRLAELLRDHVPDHTAKSRILRAGERHAAERERAESAAQAAYSAAPLAPWAAAHAVARGLPPDAVVVEEAITVGLLLRRLVRLDRPGSYTYTVGGGLGWGIGAAVGRALAEPGRPVVAVLGDGCTLFGLQGLWSAARQAAPVLFVVMSNGAYRTLQDTYESMGGQGVCPGTELGPLDFTQAAAFFGVDAVRARSATHLRELVSGAGKLTRPLLVDVPLRA</sequence>
<gene>
    <name evidence="7" type="ORF">AB5J49_41200</name>
</gene>
<dbReference type="Pfam" id="PF02776">
    <property type="entry name" value="TPP_enzyme_N"/>
    <property type="match status" value="1"/>
</dbReference>
<dbReference type="GO" id="GO:0030976">
    <property type="term" value="F:thiamine pyrophosphate binding"/>
    <property type="evidence" value="ECO:0007669"/>
    <property type="project" value="InterPro"/>
</dbReference>
<dbReference type="InterPro" id="IPR011766">
    <property type="entry name" value="TPP_enzyme_TPP-bd"/>
</dbReference>
<organism evidence="7">
    <name type="scientific">Streptomyces sp. R28</name>
    <dbReference type="NCBI Taxonomy" id="3238628"/>
    <lineage>
        <taxon>Bacteria</taxon>
        <taxon>Bacillati</taxon>
        <taxon>Actinomycetota</taxon>
        <taxon>Actinomycetes</taxon>
        <taxon>Kitasatosporales</taxon>
        <taxon>Streptomycetaceae</taxon>
        <taxon>Streptomyces</taxon>
    </lineage>
</organism>
<dbReference type="InterPro" id="IPR012000">
    <property type="entry name" value="Thiamin_PyroP_enz_cen_dom"/>
</dbReference>
<keyword evidence="2 3" id="KW-0786">Thiamine pyrophosphate</keyword>
<dbReference type="GO" id="GO:0000287">
    <property type="term" value="F:magnesium ion binding"/>
    <property type="evidence" value="ECO:0007669"/>
    <property type="project" value="InterPro"/>
</dbReference>
<feature type="domain" description="Thiamine pyrophosphate enzyme TPP-binding" evidence="5">
    <location>
        <begin position="400"/>
        <end position="538"/>
    </location>
</feature>
<dbReference type="CDD" id="cd07035">
    <property type="entry name" value="TPP_PYR_POX_like"/>
    <property type="match status" value="1"/>
</dbReference>
<protein>
    <submittedName>
        <fullName evidence="7">Thiamine pyrophosphate-binding protein</fullName>
    </submittedName>
</protein>
<evidence type="ECO:0000256" key="2">
    <source>
        <dbReference type="ARBA" id="ARBA00023052"/>
    </source>
</evidence>
<proteinExistence type="inferred from homology"/>
<comment type="similarity">
    <text evidence="1 3">Belongs to the TPP enzyme family.</text>
</comment>
<dbReference type="InterPro" id="IPR029035">
    <property type="entry name" value="DHS-like_NAD/FAD-binding_dom"/>
</dbReference>